<accession>A0A0B8MY08</accession>
<name>A0A0B8MY08_TALPI</name>
<dbReference type="EMBL" id="DF933834">
    <property type="protein sequence ID" value="GAM40252.1"/>
    <property type="molecule type" value="Genomic_DNA"/>
</dbReference>
<feature type="region of interest" description="Disordered" evidence="1">
    <location>
        <begin position="558"/>
        <end position="614"/>
    </location>
</feature>
<protein>
    <submittedName>
        <fullName evidence="2">Uncharacterized protein</fullName>
    </submittedName>
</protein>
<organism evidence="2 3">
    <name type="scientific">Talaromyces pinophilus</name>
    <name type="common">Penicillium pinophilum</name>
    <dbReference type="NCBI Taxonomy" id="128442"/>
    <lineage>
        <taxon>Eukaryota</taxon>
        <taxon>Fungi</taxon>
        <taxon>Dikarya</taxon>
        <taxon>Ascomycota</taxon>
        <taxon>Pezizomycotina</taxon>
        <taxon>Eurotiomycetes</taxon>
        <taxon>Eurotiomycetidae</taxon>
        <taxon>Eurotiales</taxon>
        <taxon>Trichocomaceae</taxon>
        <taxon>Talaromyces</taxon>
        <taxon>Talaromyces sect. Talaromyces</taxon>
    </lineage>
</organism>
<reference evidence="3" key="1">
    <citation type="journal article" date="2015" name="Genome Announc.">
        <title>Draft genome sequence of Talaromyces cellulolyticus strain Y-94, a source of lignocellulosic biomass-degrading enzymes.</title>
        <authorList>
            <person name="Fujii T."/>
            <person name="Koike H."/>
            <person name="Sawayama S."/>
            <person name="Yano S."/>
            <person name="Inoue H."/>
        </authorList>
    </citation>
    <scope>NUCLEOTIDE SEQUENCE [LARGE SCALE GENOMIC DNA]</scope>
    <source>
        <strain evidence="3">Y-94</strain>
    </source>
</reference>
<gene>
    <name evidence="2" type="ORF">TCE0_038r12454</name>
</gene>
<dbReference type="Proteomes" id="UP000053095">
    <property type="component" value="Unassembled WGS sequence"/>
</dbReference>
<sequence length="687" mass="76142">MTTATLRQPRQNASSIFALKSNILASSMNININMNASTGTSNIIQNTRMKLEIETRQLQRSWKEFQESLRYQEQKQQPEDLIREMRAAIDYWSAHRQRVLFRKSIKWAQECLGTMDGHVILMQALPDPKRYCELFFGVVYSIVRAAREQYRVAEAFLKFLARINHAVTSAVQINSTTEMVATLYSQIFLFLGEFLRDYVTKACCRLLYSHNEDFKSNFNNLVTSVENLATMRLESAPESIDCADSKACVALNHVDHARLEKVGLEGDARRHASQTTTVWQLIWNQRQQKLLNDKLAAEQTRILEAFLASLQAQVHQIEIDAECHRSGNCGMLPPSTKGRNTDKKAVHKTTRALDSSKTTPKRRLLKVILQQDSSPLQDYFDNNEQIYPFGRDQRLEISSSIAKALFDWTQTNPSLPLAIEGSRPLGLPGRLTLVSACYITVARKRNIPVISHFCASSPRTDKKAGLIALVYSLIRQLIELVPPMLDCDSNCDLSGERFRRLNGTIGSWNDALAILDTLLRYTPPVLFCVIDALDVLEEAGDEALEQYVRGLVTTLSSHNTRLPTSAPPQTPAVTVTTTTTTTTTNADTPNPGNSTSGTSTTTTTSSDQAPSPSPNGLFKVLFTTAGKSTAVQEMFVDQGLGQVITTMDTEHVRAVDAAPSLAGDASAAVAERTVAAAVDEDVTMADA</sequence>
<evidence type="ECO:0000313" key="2">
    <source>
        <dbReference type="EMBL" id="GAM40252.1"/>
    </source>
</evidence>
<evidence type="ECO:0000313" key="3">
    <source>
        <dbReference type="Proteomes" id="UP000053095"/>
    </source>
</evidence>
<dbReference type="AlphaFoldDB" id="A0A0B8MY08"/>
<keyword evidence="3" id="KW-1185">Reference proteome</keyword>
<evidence type="ECO:0000256" key="1">
    <source>
        <dbReference type="SAM" id="MobiDB-lite"/>
    </source>
</evidence>
<feature type="region of interest" description="Disordered" evidence="1">
    <location>
        <begin position="331"/>
        <end position="355"/>
    </location>
</feature>
<proteinExistence type="predicted"/>
<feature type="compositionally biased region" description="Low complexity" evidence="1">
    <location>
        <begin position="571"/>
        <end position="606"/>
    </location>
</feature>